<dbReference type="PROSITE" id="PS51186">
    <property type="entry name" value="GNAT"/>
    <property type="match status" value="1"/>
</dbReference>
<protein>
    <submittedName>
        <fullName evidence="2">Acetyltransferase</fullName>
    </submittedName>
</protein>
<reference evidence="2 3" key="1">
    <citation type="submission" date="2013-09" db="EMBL/GenBank/DDBJ databases">
        <authorList>
            <person name="Zeng Z."/>
            <person name="Chen C."/>
        </authorList>
    </citation>
    <scope>NUCLEOTIDE SEQUENCE [LARGE SCALE GENOMIC DNA]</scope>
    <source>
        <strain evidence="2 3">F44-8</strain>
    </source>
</reference>
<evidence type="ECO:0000313" key="2">
    <source>
        <dbReference type="EMBL" id="KGO79515.1"/>
    </source>
</evidence>
<dbReference type="SUPFAM" id="SSF55729">
    <property type="entry name" value="Acyl-CoA N-acyltransferases (Nat)"/>
    <property type="match status" value="1"/>
</dbReference>
<dbReference type="RefSeq" id="WP_035135018.1">
    <property type="nucleotide sequence ID" value="NZ_JRLV01000016.1"/>
</dbReference>
<name>A0A0A2LTL0_9FLAO</name>
<dbReference type="AlphaFoldDB" id="A0A0A2LTL0"/>
<dbReference type="Proteomes" id="UP000030129">
    <property type="component" value="Unassembled WGS sequence"/>
</dbReference>
<proteinExistence type="predicted"/>
<dbReference type="InterPro" id="IPR000182">
    <property type="entry name" value="GNAT_dom"/>
</dbReference>
<evidence type="ECO:0000259" key="1">
    <source>
        <dbReference type="PROSITE" id="PS51186"/>
    </source>
</evidence>
<dbReference type="Gene3D" id="3.40.630.30">
    <property type="match status" value="1"/>
</dbReference>
<dbReference type="eggNOG" id="COG0456">
    <property type="taxonomic scope" value="Bacteria"/>
</dbReference>
<feature type="domain" description="N-acetyltransferase" evidence="1">
    <location>
        <begin position="1"/>
        <end position="145"/>
    </location>
</feature>
<dbReference type="GO" id="GO:0016747">
    <property type="term" value="F:acyltransferase activity, transferring groups other than amino-acyl groups"/>
    <property type="evidence" value="ECO:0007669"/>
    <property type="project" value="InterPro"/>
</dbReference>
<gene>
    <name evidence="2" type="ORF">Q763_13270</name>
</gene>
<evidence type="ECO:0000313" key="3">
    <source>
        <dbReference type="Proteomes" id="UP000030129"/>
    </source>
</evidence>
<dbReference type="STRING" id="1406840.Q763_13270"/>
<dbReference type="InterPro" id="IPR016181">
    <property type="entry name" value="Acyl_CoA_acyltransferase"/>
</dbReference>
<dbReference type="EMBL" id="JRLV01000016">
    <property type="protein sequence ID" value="KGO79515.1"/>
    <property type="molecule type" value="Genomic_DNA"/>
</dbReference>
<comment type="caution">
    <text evidence="2">The sequence shown here is derived from an EMBL/GenBank/DDBJ whole genome shotgun (WGS) entry which is preliminary data.</text>
</comment>
<dbReference type="CDD" id="cd04301">
    <property type="entry name" value="NAT_SF"/>
    <property type="match status" value="1"/>
</dbReference>
<organism evidence="2 3">
    <name type="scientific">Flavobacterium beibuense F44-8</name>
    <dbReference type="NCBI Taxonomy" id="1406840"/>
    <lineage>
        <taxon>Bacteria</taxon>
        <taxon>Pseudomonadati</taxon>
        <taxon>Bacteroidota</taxon>
        <taxon>Flavobacteriia</taxon>
        <taxon>Flavobacteriales</taxon>
        <taxon>Flavobacteriaceae</taxon>
        <taxon>Flavobacterium</taxon>
    </lineage>
</organism>
<keyword evidence="3" id="KW-1185">Reference proteome</keyword>
<sequence length="145" mass="16010">MYSVKQISSQETYPVRQPVLRPGKPIESCIFPGDDLPSTTHFGVFDNNRLVGIASLFLSASPDIEGSMQYQLRGMAVLATHQKKGLGDMLLAAAEKHAVNLNADVIWFNAREVAVGFYKKAGYEIAGDIFTIPDVGPHYVMFKYI</sequence>
<dbReference type="Pfam" id="PF00583">
    <property type="entry name" value="Acetyltransf_1"/>
    <property type="match status" value="1"/>
</dbReference>
<keyword evidence="2" id="KW-0808">Transferase</keyword>
<accession>A0A0A2LTL0</accession>